<dbReference type="Proteomes" id="UP000314294">
    <property type="component" value="Unassembled WGS sequence"/>
</dbReference>
<reference evidence="1 2" key="1">
    <citation type="submission" date="2019-03" db="EMBL/GenBank/DDBJ databases">
        <title>First draft genome of Liparis tanakae, snailfish: a comprehensive survey of snailfish specific genes.</title>
        <authorList>
            <person name="Kim W."/>
            <person name="Song I."/>
            <person name="Jeong J.-H."/>
            <person name="Kim D."/>
            <person name="Kim S."/>
            <person name="Ryu S."/>
            <person name="Song J.Y."/>
            <person name="Lee S.K."/>
        </authorList>
    </citation>
    <scope>NUCLEOTIDE SEQUENCE [LARGE SCALE GENOMIC DNA]</scope>
    <source>
        <tissue evidence="1">Muscle</tissue>
    </source>
</reference>
<organism evidence="1 2">
    <name type="scientific">Liparis tanakae</name>
    <name type="common">Tanaka's snailfish</name>
    <dbReference type="NCBI Taxonomy" id="230148"/>
    <lineage>
        <taxon>Eukaryota</taxon>
        <taxon>Metazoa</taxon>
        <taxon>Chordata</taxon>
        <taxon>Craniata</taxon>
        <taxon>Vertebrata</taxon>
        <taxon>Euteleostomi</taxon>
        <taxon>Actinopterygii</taxon>
        <taxon>Neopterygii</taxon>
        <taxon>Teleostei</taxon>
        <taxon>Neoteleostei</taxon>
        <taxon>Acanthomorphata</taxon>
        <taxon>Eupercaria</taxon>
        <taxon>Perciformes</taxon>
        <taxon>Cottioidei</taxon>
        <taxon>Cottales</taxon>
        <taxon>Liparidae</taxon>
        <taxon>Liparis</taxon>
    </lineage>
</organism>
<evidence type="ECO:0000313" key="1">
    <source>
        <dbReference type="EMBL" id="TNN45528.1"/>
    </source>
</evidence>
<dbReference type="AlphaFoldDB" id="A0A4Z2FW88"/>
<comment type="caution">
    <text evidence="1">The sequence shown here is derived from an EMBL/GenBank/DDBJ whole genome shotgun (WGS) entry which is preliminary data.</text>
</comment>
<protein>
    <submittedName>
        <fullName evidence="1">Uncharacterized protein</fullName>
    </submittedName>
</protein>
<dbReference type="EMBL" id="SRLO01000842">
    <property type="protein sequence ID" value="TNN45528.1"/>
    <property type="molecule type" value="Genomic_DNA"/>
</dbReference>
<sequence length="65" mass="7307">MHISAFRGQRHSPPLLRLHPISMLLRPSAPPCSLCPLDQRSPLHHRTHGRKACVAILVFLQGKQP</sequence>
<accession>A0A4Z2FW88</accession>
<proteinExistence type="predicted"/>
<name>A0A4Z2FW88_9TELE</name>
<evidence type="ECO:0000313" key="2">
    <source>
        <dbReference type="Proteomes" id="UP000314294"/>
    </source>
</evidence>
<gene>
    <name evidence="1" type="ORF">EYF80_044280</name>
</gene>
<keyword evidence="2" id="KW-1185">Reference proteome</keyword>